<sequence>MFGREELRYVQLVATEAREFAVWPIGRRPPRGWRVVPFAGTLAACGRHVAELHHAAATRSGGGQAPQSAGHELVGLLAKAAGEQPDAVALSAGALRMTYRQLWEHVEELAARLGEAGVGPGGRVAVVGRPPADLVVVVVAVLVAGATCVLAEGGSPEATGEAVRAVRPDLVLAPAGTPCVPPWWPEARCHWSGPTGSTWHAWGTTEQAAGTGGRVATPASAPVTGGAPAEAALVVSASPDGTGVVWRGQQLAWLAGGCGLPRLGCGDRLLPLAPLDATTTLVVALRALLTGAELALPADGDRSSATGPVPARWRLRVERADGSVDEIQVFGFAETTMLAATVDPATGELTPLPQTRGCVLDGHLASVPRGQVGELYLAGTPLAAGYLDRPELTMGRFLPDPSGAAPGSLMFRTGLLARQVAEQRFSLVGPASTGS</sequence>
<protein>
    <submittedName>
        <fullName evidence="4">AMP-binding enzyme</fullName>
    </submittedName>
</protein>
<keyword evidence="5" id="KW-1185">Reference proteome</keyword>
<dbReference type="Gene3D" id="3.40.50.12780">
    <property type="entry name" value="N-terminal domain of ligase-like"/>
    <property type="match status" value="2"/>
</dbReference>
<keyword evidence="2" id="KW-0597">Phosphoprotein</keyword>
<dbReference type="SUPFAM" id="SSF56801">
    <property type="entry name" value="Acetyl-CoA synthetase-like"/>
    <property type="match status" value="1"/>
</dbReference>
<dbReference type="RefSeq" id="WP_175440465.1">
    <property type="nucleotide sequence ID" value="NZ_BMMJ01000001.1"/>
</dbReference>
<evidence type="ECO:0000256" key="1">
    <source>
        <dbReference type="ARBA" id="ARBA00022450"/>
    </source>
</evidence>
<dbReference type="InterPro" id="IPR042099">
    <property type="entry name" value="ANL_N_sf"/>
</dbReference>
<evidence type="ECO:0000313" key="5">
    <source>
        <dbReference type="Proteomes" id="UP000198937"/>
    </source>
</evidence>
<dbReference type="Pfam" id="PF00501">
    <property type="entry name" value="AMP-binding"/>
    <property type="match status" value="1"/>
</dbReference>
<evidence type="ECO:0000313" key="4">
    <source>
        <dbReference type="EMBL" id="SCL50838.1"/>
    </source>
</evidence>
<dbReference type="EMBL" id="FMIA01000002">
    <property type="protein sequence ID" value="SCL50838.1"/>
    <property type="molecule type" value="Genomic_DNA"/>
</dbReference>
<dbReference type="STRING" id="683228.GA0070617_1610"/>
<reference evidence="4 5" key="1">
    <citation type="submission" date="2016-06" db="EMBL/GenBank/DDBJ databases">
        <authorList>
            <person name="Kjaerup R.B."/>
            <person name="Dalgaard T.S."/>
            <person name="Juul-Madsen H.R."/>
        </authorList>
    </citation>
    <scope>NUCLEOTIDE SEQUENCE [LARGE SCALE GENOMIC DNA]</scope>
    <source>
        <strain evidence="4 5">DSM 45577</strain>
    </source>
</reference>
<dbReference type="AlphaFoldDB" id="A0A1C6UA49"/>
<name>A0A1C6UA49_9ACTN</name>
<accession>A0A1C6UA49</accession>
<dbReference type="Gene3D" id="3.90.820.10">
    <property type="entry name" value="Structural Genomics, Unknown Function 30-nov-00 1gh9 Mol_id"/>
    <property type="match status" value="1"/>
</dbReference>
<dbReference type="PANTHER" id="PTHR44845">
    <property type="entry name" value="CARRIER DOMAIN-CONTAINING PROTEIN"/>
    <property type="match status" value="1"/>
</dbReference>
<proteinExistence type="predicted"/>
<dbReference type="SUPFAM" id="SSF160582">
    <property type="entry name" value="MbtH-like"/>
    <property type="match status" value="1"/>
</dbReference>
<dbReference type="PANTHER" id="PTHR44845:SF6">
    <property type="entry name" value="BETA-ALANINE-ACTIVATING ENZYME"/>
    <property type="match status" value="1"/>
</dbReference>
<evidence type="ECO:0000259" key="3">
    <source>
        <dbReference type="Pfam" id="PF00501"/>
    </source>
</evidence>
<evidence type="ECO:0000256" key="2">
    <source>
        <dbReference type="ARBA" id="ARBA00022553"/>
    </source>
</evidence>
<dbReference type="Proteomes" id="UP000198937">
    <property type="component" value="Unassembled WGS sequence"/>
</dbReference>
<dbReference type="InterPro" id="IPR000873">
    <property type="entry name" value="AMP-dep_synth/lig_dom"/>
</dbReference>
<feature type="domain" description="AMP-dependent synthetase/ligase" evidence="3">
    <location>
        <begin position="78"/>
        <end position="164"/>
    </location>
</feature>
<organism evidence="4 5">
    <name type="scientific">Micromonospora yangpuensis</name>
    <dbReference type="NCBI Taxonomy" id="683228"/>
    <lineage>
        <taxon>Bacteria</taxon>
        <taxon>Bacillati</taxon>
        <taxon>Actinomycetota</taxon>
        <taxon>Actinomycetes</taxon>
        <taxon>Micromonosporales</taxon>
        <taxon>Micromonosporaceae</taxon>
        <taxon>Micromonospora</taxon>
    </lineage>
</organism>
<keyword evidence="1" id="KW-0596">Phosphopantetheine</keyword>
<gene>
    <name evidence="4" type="ORF">GA0070617_1610</name>
</gene>
<dbReference type="InterPro" id="IPR038020">
    <property type="entry name" value="MbtH-like_sf"/>
</dbReference>